<evidence type="ECO:0000256" key="4">
    <source>
        <dbReference type="ARBA" id="ARBA00022679"/>
    </source>
</evidence>
<dbReference type="RefSeq" id="WP_089023101.1">
    <property type="nucleotide sequence ID" value="NZ_NIQC01000007.1"/>
</dbReference>
<sequence>MEFNHKSVMSDQTIRLLNPSPAKTIVDGTMGGAGHSSEIVKRLQPSGKLIAVDQDPDAIEVGKERLKKYQDNVSIVQENFQNLNKVCDKAGVKKVDGILLDLGVSSFQLDNAKRGFTYQKDAPLDMRMDKKQQHNAQYVINNLDKQELTEVIKKYGEEKWAARIADFIVKERDEKVIKTTGQLVSIIKAAIPKKARVDGPHPAKRTFQALRIYVNRELESLENAIDSGLDILKPGGRFVVITFHSLEDRIVKHKFKDAARSCICPTELPICQCKGEAKVEVLTKKPILPTEVELEENPRARSAKLRAIEVIGSN</sequence>
<dbReference type="Gene3D" id="1.10.150.170">
    <property type="entry name" value="Putative methyltransferase TM0872, insert domain"/>
    <property type="match status" value="1"/>
</dbReference>
<comment type="similarity">
    <text evidence="1 6">Belongs to the methyltransferase superfamily. RsmH family.</text>
</comment>
<evidence type="ECO:0000256" key="5">
    <source>
        <dbReference type="ARBA" id="ARBA00022691"/>
    </source>
</evidence>
<protein>
    <recommendedName>
        <fullName evidence="6">Ribosomal RNA small subunit methyltransferase H</fullName>
        <ecNumber evidence="6">2.1.1.199</ecNumber>
    </recommendedName>
    <alternativeName>
        <fullName evidence="6">16S rRNA m(4)C1402 methyltransferase</fullName>
    </alternativeName>
    <alternativeName>
        <fullName evidence="6">rRNA (cytosine-N(4)-)-methyltransferase RsmH</fullName>
    </alternativeName>
</protein>
<dbReference type="HAMAP" id="MF_01007">
    <property type="entry name" value="16SrRNA_methyltr_H"/>
    <property type="match status" value="1"/>
</dbReference>
<feature type="binding site" evidence="6">
    <location>
        <position position="80"/>
    </location>
    <ligand>
        <name>S-adenosyl-L-methionine</name>
        <dbReference type="ChEBI" id="CHEBI:59789"/>
    </ligand>
</feature>
<dbReference type="AlphaFoldDB" id="A0A226BYN1"/>
<evidence type="ECO:0000313" key="8">
    <source>
        <dbReference type="Proteomes" id="UP000214588"/>
    </source>
</evidence>
<reference evidence="7 8" key="1">
    <citation type="submission" date="2017-06" db="EMBL/GenBank/DDBJ databases">
        <title>Draft Genome Sequence of Natranaerobius trueperi halophilic, alkalithermophilic bacteria from soda lakes.</title>
        <authorList>
            <person name="Zhao B."/>
        </authorList>
    </citation>
    <scope>NUCLEOTIDE SEQUENCE [LARGE SCALE GENOMIC DNA]</scope>
    <source>
        <strain evidence="7 8">DSM 18760</strain>
    </source>
</reference>
<dbReference type="OrthoDB" id="9806637at2"/>
<dbReference type="SUPFAM" id="SSF53335">
    <property type="entry name" value="S-adenosyl-L-methionine-dependent methyltransferases"/>
    <property type="match status" value="1"/>
</dbReference>
<dbReference type="InterPro" id="IPR029063">
    <property type="entry name" value="SAM-dependent_MTases_sf"/>
</dbReference>
<dbReference type="EC" id="2.1.1.199" evidence="6"/>
<keyword evidence="4 6" id="KW-0808">Transferase</keyword>
<comment type="subcellular location">
    <subcellularLocation>
        <location evidence="6">Cytoplasm</location>
    </subcellularLocation>
</comment>
<dbReference type="NCBIfam" id="TIGR00006">
    <property type="entry name" value="16S rRNA (cytosine(1402)-N(4))-methyltransferase RsmH"/>
    <property type="match status" value="1"/>
</dbReference>
<dbReference type="GO" id="GO:0005737">
    <property type="term" value="C:cytoplasm"/>
    <property type="evidence" value="ECO:0007669"/>
    <property type="project" value="UniProtKB-SubCell"/>
</dbReference>
<evidence type="ECO:0000256" key="1">
    <source>
        <dbReference type="ARBA" id="ARBA00010396"/>
    </source>
</evidence>
<dbReference type="EMBL" id="NIQC01000007">
    <property type="protein sequence ID" value="OWZ84123.1"/>
    <property type="molecule type" value="Genomic_DNA"/>
</dbReference>
<feature type="binding site" evidence="6">
    <location>
        <position position="108"/>
    </location>
    <ligand>
        <name>S-adenosyl-L-methionine</name>
        <dbReference type="ChEBI" id="CHEBI:59789"/>
    </ligand>
</feature>
<dbReference type="PANTHER" id="PTHR11265">
    <property type="entry name" value="S-ADENOSYL-METHYLTRANSFERASE MRAW"/>
    <property type="match status" value="1"/>
</dbReference>
<gene>
    <name evidence="6" type="primary">rsmH</name>
    <name evidence="7" type="ORF">CDO51_04445</name>
</gene>
<dbReference type="PIRSF" id="PIRSF004486">
    <property type="entry name" value="MraW"/>
    <property type="match status" value="1"/>
</dbReference>
<dbReference type="Proteomes" id="UP000214588">
    <property type="component" value="Unassembled WGS sequence"/>
</dbReference>
<dbReference type="PANTHER" id="PTHR11265:SF0">
    <property type="entry name" value="12S RRNA N4-METHYLCYTIDINE METHYLTRANSFERASE"/>
    <property type="match status" value="1"/>
</dbReference>
<evidence type="ECO:0000256" key="3">
    <source>
        <dbReference type="ARBA" id="ARBA00022603"/>
    </source>
</evidence>
<dbReference type="GO" id="GO:0071424">
    <property type="term" value="F:rRNA (cytosine-N4-)-methyltransferase activity"/>
    <property type="evidence" value="ECO:0007669"/>
    <property type="project" value="UniProtKB-UniRule"/>
</dbReference>
<organism evidence="7 8">
    <name type="scientific">Natranaerobius trueperi</name>
    <dbReference type="NCBI Taxonomy" id="759412"/>
    <lineage>
        <taxon>Bacteria</taxon>
        <taxon>Bacillati</taxon>
        <taxon>Bacillota</taxon>
        <taxon>Clostridia</taxon>
        <taxon>Natranaerobiales</taxon>
        <taxon>Natranaerobiaceae</taxon>
        <taxon>Natranaerobius</taxon>
    </lineage>
</organism>
<comment type="caution">
    <text evidence="7">The sequence shown here is derived from an EMBL/GenBank/DDBJ whole genome shotgun (WGS) entry which is preliminary data.</text>
</comment>
<comment type="function">
    <text evidence="6">Specifically methylates the N4 position of cytidine in position 1402 (C1402) of 16S rRNA.</text>
</comment>
<feature type="binding site" evidence="6">
    <location>
        <begin position="33"/>
        <end position="35"/>
    </location>
    <ligand>
        <name>S-adenosyl-L-methionine</name>
        <dbReference type="ChEBI" id="CHEBI:59789"/>
    </ligand>
</feature>
<dbReference type="Gene3D" id="3.40.50.150">
    <property type="entry name" value="Vaccinia Virus protein VP39"/>
    <property type="match status" value="1"/>
</dbReference>
<keyword evidence="5 6" id="KW-0949">S-adenosyl-L-methionine</keyword>
<dbReference type="SUPFAM" id="SSF81799">
    <property type="entry name" value="Putative methyltransferase TM0872, insert domain"/>
    <property type="match status" value="1"/>
</dbReference>
<keyword evidence="6" id="KW-0963">Cytoplasm</keyword>
<comment type="catalytic activity">
    <reaction evidence="6">
        <text>cytidine(1402) in 16S rRNA + S-adenosyl-L-methionine = N(4)-methylcytidine(1402) in 16S rRNA + S-adenosyl-L-homocysteine + H(+)</text>
        <dbReference type="Rhea" id="RHEA:42928"/>
        <dbReference type="Rhea" id="RHEA-COMP:10286"/>
        <dbReference type="Rhea" id="RHEA-COMP:10287"/>
        <dbReference type="ChEBI" id="CHEBI:15378"/>
        <dbReference type="ChEBI" id="CHEBI:57856"/>
        <dbReference type="ChEBI" id="CHEBI:59789"/>
        <dbReference type="ChEBI" id="CHEBI:74506"/>
        <dbReference type="ChEBI" id="CHEBI:82748"/>
        <dbReference type="EC" id="2.1.1.199"/>
    </reaction>
</comment>
<keyword evidence="3 6" id="KW-0489">Methyltransferase</keyword>
<proteinExistence type="inferred from homology"/>
<dbReference type="Pfam" id="PF01795">
    <property type="entry name" value="Methyltransf_5"/>
    <property type="match status" value="1"/>
</dbReference>
<accession>A0A226BYN1</accession>
<feature type="binding site" evidence="6">
    <location>
        <position position="101"/>
    </location>
    <ligand>
        <name>S-adenosyl-L-methionine</name>
        <dbReference type="ChEBI" id="CHEBI:59789"/>
    </ligand>
</feature>
<keyword evidence="2 6" id="KW-0698">rRNA processing</keyword>
<feature type="binding site" evidence="6">
    <location>
        <position position="53"/>
    </location>
    <ligand>
        <name>S-adenosyl-L-methionine</name>
        <dbReference type="ChEBI" id="CHEBI:59789"/>
    </ligand>
</feature>
<keyword evidence="8" id="KW-1185">Reference proteome</keyword>
<name>A0A226BYN1_9FIRM</name>
<evidence type="ECO:0000256" key="2">
    <source>
        <dbReference type="ARBA" id="ARBA00022552"/>
    </source>
</evidence>
<dbReference type="InterPro" id="IPR023397">
    <property type="entry name" value="SAM-dep_MeTrfase_MraW_recog"/>
</dbReference>
<dbReference type="GO" id="GO:0070475">
    <property type="term" value="P:rRNA base methylation"/>
    <property type="evidence" value="ECO:0007669"/>
    <property type="project" value="UniProtKB-UniRule"/>
</dbReference>
<dbReference type="InterPro" id="IPR002903">
    <property type="entry name" value="RsmH"/>
</dbReference>
<evidence type="ECO:0000313" key="7">
    <source>
        <dbReference type="EMBL" id="OWZ84123.1"/>
    </source>
</evidence>
<evidence type="ECO:0000256" key="6">
    <source>
        <dbReference type="HAMAP-Rule" id="MF_01007"/>
    </source>
</evidence>